<feature type="signal peptide" evidence="2">
    <location>
        <begin position="1"/>
        <end position="19"/>
    </location>
</feature>
<gene>
    <name evidence="4" type="ORF">AAFC00_002394</name>
</gene>
<comment type="caution">
    <text evidence="4">The sequence shown here is derived from an EMBL/GenBank/DDBJ whole genome shotgun (WGS) entry which is preliminary data.</text>
</comment>
<dbReference type="Gene3D" id="3.50.4.10">
    <property type="entry name" value="Hepatocyte Growth Factor"/>
    <property type="match status" value="1"/>
</dbReference>
<dbReference type="EMBL" id="JBFMKM010000012">
    <property type="protein sequence ID" value="KAL1301935.1"/>
    <property type="molecule type" value="Genomic_DNA"/>
</dbReference>
<evidence type="ECO:0000259" key="3">
    <source>
        <dbReference type="Pfam" id="PF14295"/>
    </source>
</evidence>
<accession>A0ABR3P6Y3</accession>
<keyword evidence="5" id="KW-1185">Reference proteome</keyword>
<name>A0ABR3P6Y3_9PEZI</name>
<reference evidence="4 5" key="1">
    <citation type="submission" date="2024-07" db="EMBL/GenBank/DDBJ databases">
        <title>Draft sequence of the Neodothiora populina.</title>
        <authorList>
            <person name="Drown D.D."/>
            <person name="Schuette U.S."/>
            <person name="Buechlein A.B."/>
            <person name="Rusch D.R."/>
            <person name="Winton L.W."/>
            <person name="Adams G.A."/>
        </authorList>
    </citation>
    <scope>NUCLEOTIDE SEQUENCE [LARGE SCALE GENOMIC DNA]</scope>
    <source>
        <strain evidence="4 5">CPC 39397</strain>
    </source>
</reference>
<protein>
    <recommendedName>
        <fullName evidence="3">Apple domain-containing protein</fullName>
    </recommendedName>
</protein>
<dbReference type="GeneID" id="95976096"/>
<feature type="region of interest" description="Disordered" evidence="1">
    <location>
        <begin position="583"/>
        <end position="630"/>
    </location>
</feature>
<feature type="domain" description="Apple" evidence="3">
    <location>
        <begin position="494"/>
        <end position="529"/>
    </location>
</feature>
<feature type="compositionally biased region" description="Low complexity" evidence="1">
    <location>
        <begin position="166"/>
        <end position="175"/>
    </location>
</feature>
<feature type="compositionally biased region" description="Low complexity" evidence="1">
    <location>
        <begin position="69"/>
        <end position="117"/>
    </location>
</feature>
<organism evidence="4 5">
    <name type="scientific">Neodothiora populina</name>
    <dbReference type="NCBI Taxonomy" id="2781224"/>
    <lineage>
        <taxon>Eukaryota</taxon>
        <taxon>Fungi</taxon>
        <taxon>Dikarya</taxon>
        <taxon>Ascomycota</taxon>
        <taxon>Pezizomycotina</taxon>
        <taxon>Dothideomycetes</taxon>
        <taxon>Dothideomycetidae</taxon>
        <taxon>Dothideales</taxon>
        <taxon>Dothioraceae</taxon>
        <taxon>Neodothiora</taxon>
    </lineage>
</organism>
<dbReference type="RefSeq" id="XP_069198211.1">
    <property type="nucleotide sequence ID" value="XM_069341703.1"/>
</dbReference>
<evidence type="ECO:0000256" key="2">
    <source>
        <dbReference type="SAM" id="SignalP"/>
    </source>
</evidence>
<keyword evidence="2" id="KW-0732">Signal</keyword>
<feature type="region of interest" description="Disordered" evidence="1">
    <location>
        <begin position="140"/>
        <end position="175"/>
    </location>
</feature>
<proteinExistence type="predicted"/>
<dbReference type="Pfam" id="PF14295">
    <property type="entry name" value="PAN_4"/>
    <property type="match status" value="2"/>
</dbReference>
<feature type="compositionally biased region" description="Low complexity" evidence="1">
    <location>
        <begin position="140"/>
        <end position="149"/>
    </location>
</feature>
<evidence type="ECO:0000313" key="4">
    <source>
        <dbReference type="EMBL" id="KAL1301935.1"/>
    </source>
</evidence>
<evidence type="ECO:0000256" key="1">
    <source>
        <dbReference type="SAM" id="MobiDB-lite"/>
    </source>
</evidence>
<feature type="region of interest" description="Disordered" evidence="1">
    <location>
        <begin position="67"/>
        <end position="117"/>
    </location>
</feature>
<dbReference type="PANTHER" id="PTHR36578">
    <property type="entry name" value="CHROMOSOME 15, WHOLE GENOME SHOTGUN SEQUENCE"/>
    <property type="match status" value="1"/>
</dbReference>
<dbReference type="Proteomes" id="UP001562354">
    <property type="component" value="Unassembled WGS sequence"/>
</dbReference>
<dbReference type="InterPro" id="IPR003609">
    <property type="entry name" value="Pan_app"/>
</dbReference>
<feature type="chain" id="PRO_5046302812" description="Apple domain-containing protein" evidence="2">
    <location>
        <begin position="20"/>
        <end position="780"/>
    </location>
</feature>
<evidence type="ECO:0000313" key="5">
    <source>
        <dbReference type="Proteomes" id="UP001562354"/>
    </source>
</evidence>
<sequence>MRVLEVSLALLTGYSLVDAQGIDFGKIYSAKPSLKSATPIKSSKPTINGASVVSSIVSVLNSQHAQTMSSAQSVTSKKSSSSTLTTMTTSTKKSASTSLSTASSKATTGSSSKTTSTSTTKINASWAIVSKATASDLMKASSKSNSITSSKHKRNDGESGVEKRAATSTSAAPTSGCTQLSDFLLNYTPNPNTPEGFGLDNILGNIAAGQWYPPPGYSTSFTGAFAANSAPVQYVGYRQLSSYDPSACAALCDAANGCSAFNIYYERDPVYVPNDQCTKPTAAVSVTCALWGGNIDQSSATNIGQYRKDFMVIIQGSNGYVKNSPPSSVANYTGPTALYGAVNSKAGFLNASFYPTYSTSACSSACADQTAKNRAAAIASNSITYSPCNYFNTFNISANGVFQGMYCQLYTTSTVAGSATVISSTQSNGLVYNVSYSYGYALYPQDSGSISTGWKPAPTGSAATCSSLGPVNSTLLDYNSYNYTLACGYDVLYSNDIGNSSNTDFYSCMNLCDNFPGCSGYAYSYNTCWFKNLTGTKQKPSGSPGVDMAWQGEKYAGFLANQTKSSTSSSTSMAPSTMLITSTTSSTSMVPTTTSTTSTTSSTSVAPTTTSTTSTTSKTSSSTSSSASVNPTTAPFYIQLTGTSNTIVQGQYLGMRSTTSGSAKYDLGVFVSSKSAATRFVINTDTGILSEYTNNVGWQSIFNTKSSSEQKTIWASQAVLSGSPSYKNLNCAYDKSRNWIACQHNKVYQLALTCNNDGYMYWDDVSGDCQYMVLTPIFTT</sequence>
<feature type="domain" description="Apple" evidence="3">
    <location>
        <begin position="240"/>
        <end position="262"/>
    </location>
</feature>
<feature type="compositionally biased region" description="Basic and acidic residues" evidence="1">
    <location>
        <begin position="155"/>
        <end position="165"/>
    </location>
</feature>
<dbReference type="PANTHER" id="PTHR36578:SF1">
    <property type="entry name" value="APPLE DOMAIN-CONTAINING PROTEIN"/>
    <property type="match status" value="1"/>
</dbReference>